<organism evidence="13 14">
    <name type="scientific">Robbsia betulipollinis</name>
    <dbReference type="NCBI Taxonomy" id="2981849"/>
    <lineage>
        <taxon>Bacteria</taxon>
        <taxon>Pseudomonadati</taxon>
        <taxon>Pseudomonadota</taxon>
        <taxon>Betaproteobacteria</taxon>
        <taxon>Burkholderiales</taxon>
        <taxon>Burkholderiaceae</taxon>
        <taxon>Robbsia</taxon>
    </lineage>
</organism>
<evidence type="ECO:0000256" key="6">
    <source>
        <dbReference type="ARBA" id="ARBA00022729"/>
    </source>
</evidence>
<accession>A0ABT3ZSC8</accession>
<dbReference type="Gene3D" id="2.40.160.10">
    <property type="entry name" value="Porin"/>
    <property type="match status" value="1"/>
</dbReference>
<evidence type="ECO:0000256" key="9">
    <source>
        <dbReference type="ARBA" id="ARBA00023136"/>
    </source>
</evidence>
<keyword evidence="5" id="KW-0812">Transmembrane</keyword>
<evidence type="ECO:0000256" key="5">
    <source>
        <dbReference type="ARBA" id="ARBA00022692"/>
    </source>
</evidence>
<keyword evidence="4" id="KW-1134">Transmembrane beta strand</keyword>
<reference evidence="13" key="1">
    <citation type="submission" date="2022-11" db="EMBL/GenBank/DDBJ databases">
        <title>Robbsia betulipollinis sp. nov., isolated from pollen of birch (Betula pendula).</title>
        <authorList>
            <person name="Shi H."/>
            <person name="Ambika Manirajan B."/>
            <person name="Ratering S."/>
            <person name="Geissler-Plaum R."/>
            <person name="Schnell S."/>
        </authorList>
    </citation>
    <scope>NUCLEOTIDE SEQUENCE</scope>
    <source>
        <strain evidence="13">Bb-Pol-6</strain>
    </source>
</reference>
<keyword evidence="8" id="KW-0626">Porin</keyword>
<protein>
    <submittedName>
        <fullName evidence="13">Porin</fullName>
    </submittedName>
</protein>
<dbReference type="InterPro" id="IPR050298">
    <property type="entry name" value="Gram-neg_bact_OMP"/>
</dbReference>
<keyword evidence="14" id="KW-1185">Reference proteome</keyword>
<dbReference type="EMBL" id="JAPMXC010000010">
    <property type="protein sequence ID" value="MCY0389455.1"/>
    <property type="molecule type" value="Genomic_DNA"/>
</dbReference>
<name>A0ABT3ZSC8_9BURK</name>
<evidence type="ECO:0000256" key="3">
    <source>
        <dbReference type="ARBA" id="ARBA00022448"/>
    </source>
</evidence>
<evidence type="ECO:0000256" key="10">
    <source>
        <dbReference type="ARBA" id="ARBA00023237"/>
    </source>
</evidence>
<evidence type="ECO:0000313" key="13">
    <source>
        <dbReference type="EMBL" id="MCY0389455.1"/>
    </source>
</evidence>
<sequence length="401" mass="41741">MTRRLTPFFRPALAAGCTTFALLATLTPGRAIAQESSVVLYGMVDDAVTYVNNQNGHANVYLRGGNLYASKFGLRGTEQLSSTTRALYDLQAGFDTNSGSAAASGLEFNREAFVGLDDTRYGTLTLGRQYTPYYLFVGPLTGSSLLTGANGAHPGDLDGLDTTTRVNSSISYATPVIDGFAASAMFAPGGGAGSVVNGDAISAALRYTGGPFAFAAGYVRLDNASTTTGWDASSTASFNTSVANQGYVSARAVQQFSVAATYAIGPWLAGVDYSHVAFLPGAKSVFTDTASFNIYSAVARYAFSKALDVTGGLSYARATRANGIENAARYEQASLREVFHLSPRTSLYALQTYAHARGDTLGTAGAGDVIAAGPVIGDAQNLTPSSTANQFMAMFGMAVVF</sequence>
<feature type="domain" description="Porin" evidence="12">
    <location>
        <begin position="22"/>
        <end position="318"/>
    </location>
</feature>
<dbReference type="SUPFAM" id="SSF56935">
    <property type="entry name" value="Porins"/>
    <property type="match status" value="1"/>
</dbReference>
<keyword evidence="6 11" id="KW-0732">Signal</keyword>
<dbReference type="Proteomes" id="UP001082899">
    <property type="component" value="Unassembled WGS sequence"/>
</dbReference>
<evidence type="ECO:0000313" key="14">
    <source>
        <dbReference type="Proteomes" id="UP001082899"/>
    </source>
</evidence>
<comment type="caution">
    <text evidence="13">The sequence shown here is derived from an EMBL/GenBank/DDBJ whole genome shotgun (WGS) entry which is preliminary data.</text>
</comment>
<evidence type="ECO:0000256" key="11">
    <source>
        <dbReference type="SAM" id="SignalP"/>
    </source>
</evidence>
<keyword evidence="10" id="KW-0998">Cell outer membrane</keyword>
<feature type="signal peptide" evidence="11">
    <location>
        <begin position="1"/>
        <end position="33"/>
    </location>
</feature>
<gene>
    <name evidence="13" type="ORF">OVY01_20115</name>
</gene>
<dbReference type="CDD" id="cd00342">
    <property type="entry name" value="gram_neg_porins"/>
    <property type="match status" value="1"/>
</dbReference>
<evidence type="ECO:0000256" key="2">
    <source>
        <dbReference type="ARBA" id="ARBA00011233"/>
    </source>
</evidence>
<dbReference type="PANTHER" id="PTHR34501:SF9">
    <property type="entry name" value="MAJOR OUTER MEMBRANE PROTEIN P.IA"/>
    <property type="match status" value="1"/>
</dbReference>
<keyword evidence="7" id="KW-0406">Ion transport</keyword>
<keyword evidence="3" id="KW-0813">Transport</keyword>
<comment type="subunit">
    <text evidence="2">Homotrimer.</text>
</comment>
<evidence type="ECO:0000256" key="8">
    <source>
        <dbReference type="ARBA" id="ARBA00023114"/>
    </source>
</evidence>
<comment type="subcellular location">
    <subcellularLocation>
        <location evidence="1">Cell outer membrane</location>
        <topology evidence="1">Multi-pass membrane protein</topology>
    </subcellularLocation>
</comment>
<dbReference type="PANTHER" id="PTHR34501">
    <property type="entry name" value="PROTEIN YDDL-RELATED"/>
    <property type="match status" value="1"/>
</dbReference>
<dbReference type="RefSeq" id="WP_267849354.1">
    <property type="nucleotide sequence ID" value="NZ_JAPMXC010000010.1"/>
</dbReference>
<evidence type="ECO:0000259" key="12">
    <source>
        <dbReference type="Pfam" id="PF13609"/>
    </source>
</evidence>
<evidence type="ECO:0000256" key="1">
    <source>
        <dbReference type="ARBA" id="ARBA00004571"/>
    </source>
</evidence>
<dbReference type="Pfam" id="PF13609">
    <property type="entry name" value="Porin_4"/>
    <property type="match status" value="1"/>
</dbReference>
<evidence type="ECO:0000256" key="7">
    <source>
        <dbReference type="ARBA" id="ARBA00023065"/>
    </source>
</evidence>
<evidence type="ECO:0000256" key="4">
    <source>
        <dbReference type="ARBA" id="ARBA00022452"/>
    </source>
</evidence>
<proteinExistence type="predicted"/>
<dbReference type="InterPro" id="IPR023614">
    <property type="entry name" value="Porin_dom_sf"/>
</dbReference>
<keyword evidence="9" id="KW-0472">Membrane</keyword>
<feature type="chain" id="PRO_5046743708" evidence="11">
    <location>
        <begin position="34"/>
        <end position="401"/>
    </location>
</feature>
<dbReference type="InterPro" id="IPR033900">
    <property type="entry name" value="Gram_neg_porin_domain"/>
</dbReference>